<reference evidence="2" key="1">
    <citation type="journal article" date="2019" name="Sci. Rep.">
        <title>Draft genome of Tanacetum cinerariifolium, the natural source of mosquito coil.</title>
        <authorList>
            <person name="Yamashiro T."/>
            <person name="Shiraishi A."/>
            <person name="Satake H."/>
            <person name="Nakayama K."/>
        </authorList>
    </citation>
    <scope>NUCLEOTIDE SEQUENCE</scope>
</reference>
<dbReference type="InterPro" id="IPR037699">
    <property type="entry name" value="At5g65660-like"/>
</dbReference>
<feature type="transmembrane region" description="Helical" evidence="1">
    <location>
        <begin position="30"/>
        <end position="54"/>
    </location>
</feature>
<protein>
    <submittedName>
        <fullName evidence="2">Hydroxyproline-rich glycoprotein family protein</fullName>
    </submittedName>
</protein>
<proteinExistence type="predicted"/>
<feature type="transmembrane region" description="Helical" evidence="1">
    <location>
        <begin position="183"/>
        <end position="202"/>
    </location>
</feature>
<organism evidence="2">
    <name type="scientific">Tanacetum cinerariifolium</name>
    <name type="common">Dalmatian daisy</name>
    <name type="synonym">Chrysanthemum cinerariifolium</name>
    <dbReference type="NCBI Taxonomy" id="118510"/>
    <lineage>
        <taxon>Eukaryota</taxon>
        <taxon>Viridiplantae</taxon>
        <taxon>Streptophyta</taxon>
        <taxon>Embryophyta</taxon>
        <taxon>Tracheophyta</taxon>
        <taxon>Spermatophyta</taxon>
        <taxon>Magnoliopsida</taxon>
        <taxon>eudicotyledons</taxon>
        <taxon>Gunneridae</taxon>
        <taxon>Pentapetalae</taxon>
        <taxon>asterids</taxon>
        <taxon>campanulids</taxon>
        <taxon>Asterales</taxon>
        <taxon>Asteraceae</taxon>
        <taxon>Asteroideae</taxon>
        <taxon>Anthemideae</taxon>
        <taxon>Anthemidinae</taxon>
        <taxon>Tanacetum</taxon>
    </lineage>
</organism>
<gene>
    <name evidence="2" type="ORF">Tci_056863</name>
</gene>
<name>A0A6L2NJS2_TANCI</name>
<dbReference type="PANTHER" id="PTHR34291">
    <property type="entry name" value="HYDROXYPROLINE-RICH GLYCOPROTEIN FAMILY PROTEIN"/>
    <property type="match status" value="1"/>
</dbReference>
<evidence type="ECO:0000313" key="2">
    <source>
        <dbReference type="EMBL" id="GEU84885.1"/>
    </source>
</evidence>
<dbReference type="EMBL" id="BKCJ010008989">
    <property type="protein sequence ID" value="GEU84885.1"/>
    <property type="molecule type" value="Genomic_DNA"/>
</dbReference>
<sequence length="212" mass="23698">MEVVLRLVESNPTYYEPPPQLQHYSSRPTLGFPLGTGLLLIIIFSLSGFFSCCYHWDKLRHLRGATESDDSISKPKPESTEKKHIENESLPVIMPGDRIAKFIALPCPCEPARLEKIVVKVVEKPPKPPHIVVPIWPPKVILGRLLPHARGLRFKPRRGGFPSGAKKELGLSPKAKVRVLHTAQLDVTLLLVLSMFLLISFHPEVVADTLSQ</sequence>
<comment type="caution">
    <text evidence="2">The sequence shown here is derived from an EMBL/GenBank/DDBJ whole genome shotgun (WGS) entry which is preliminary data.</text>
</comment>
<dbReference type="PANTHER" id="PTHR34291:SF1">
    <property type="entry name" value="HYDROXYPROLINE-RICH GLYCOPROTEIN FAMILY PROTEIN"/>
    <property type="match status" value="1"/>
</dbReference>
<evidence type="ECO:0000256" key="1">
    <source>
        <dbReference type="SAM" id="Phobius"/>
    </source>
</evidence>
<dbReference type="AlphaFoldDB" id="A0A6L2NJS2"/>
<accession>A0A6L2NJS2</accession>
<keyword evidence="1" id="KW-1133">Transmembrane helix</keyword>
<keyword evidence="1" id="KW-0472">Membrane</keyword>
<keyword evidence="1" id="KW-0812">Transmembrane</keyword>